<evidence type="ECO:0000313" key="3">
    <source>
        <dbReference type="Proteomes" id="UP001057375"/>
    </source>
</evidence>
<feature type="compositionally biased region" description="Low complexity" evidence="1">
    <location>
        <begin position="18"/>
        <end position="40"/>
    </location>
</feature>
<name>A0ABQ5JRF0_9EUKA</name>
<gene>
    <name evidence="2" type="ORF">ADUPG1_010449</name>
</gene>
<sequence length="374" mass="38661">SKSSGSNNINKKKPPLPSSHGSTSSSHHTSSSSSSKPTSTDVTNAHGKSEVSSSTVPSDFAPASFTSNGMSSLLDQDPHASPMFQSFSNPDLPLGGSVLDSGSHGLMLPPPSNSTLGSSGHKLSLSPPSLPSHSHRCLSLPASPHHHHIHSKQPLIHSAHDSQVKIVMDGFISVPSSRHPSPEPSSSLLLGDIRGEHGLLASTSTGSFGSFHHIGGSSHDQGLRDVVDRDDAFSQSCSDILSSHAHSDAGVYNRDHHTDLDREPFTFDRPISFGSDINLHRGLGSDAGLSGSTLGMDHMSVGGGGVADGLFASNKPTSNSSIGAPSESIGLPPTTSNVSATLMGDNAPLRFGAGLDGDFSSSDNHMFFSFGGSR</sequence>
<organism evidence="2 3">
    <name type="scientific">Aduncisulcus paluster</name>
    <dbReference type="NCBI Taxonomy" id="2918883"/>
    <lineage>
        <taxon>Eukaryota</taxon>
        <taxon>Metamonada</taxon>
        <taxon>Carpediemonas-like organisms</taxon>
        <taxon>Aduncisulcus</taxon>
    </lineage>
</organism>
<evidence type="ECO:0000313" key="2">
    <source>
        <dbReference type="EMBL" id="GKT14242.1"/>
    </source>
</evidence>
<protein>
    <submittedName>
        <fullName evidence="2">Uncharacterized protein</fullName>
    </submittedName>
</protein>
<feature type="non-terminal residue" evidence="2">
    <location>
        <position position="1"/>
    </location>
</feature>
<dbReference type="Proteomes" id="UP001057375">
    <property type="component" value="Unassembled WGS sequence"/>
</dbReference>
<evidence type="ECO:0000256" key="1">
    <source>
        <dbReference type="SAM" id="MobiDB-lite"/>
    </source>
</evidence>
<accession>A0ABQ5JRF0</accession>
<proteinExistence type="predicted"/>
<dbReference type="EMBL" id="BQXS01011574">
    <property type="protein sequence ID" value="GKT14242.1"/>
    <property type="molecule type" value="Genomic_DNA"/>
</dbReference>
<feature type="region of interest" description="Disordered" evidence="1">
    <location>
        <begin position="1"/>
        <end position="135"/>
    </location>
</feature>
<reference evidence="2" key="1">
    <citation type="submission" date="2022-03" db="EMBL/GenBank/DDBJ databases">
        <title>Draft genome sequence of Aduncisulcus paluster, a free-living microaerophilic Fornicata.</title>
        <authorList>
            <person name="Yuyama I."/>
            <person name="Kume K."/>
            <person name="Tamura T."/>
            <person name="Inagaki Y."/>
            <person name="Hashimoto T."/>
        </authorList>
    </citation>
    <scope>NUCLEOTIDE SEQUENCE</scope>
    <source>
        <strain evidence="2">NY0171</strain>
    </source>
</reference>
<feature type="compositionally biased region" description="Polar residues" evidence="1">
    <location>
        <begin position="64"/>
        <end position="74"/>
    </location>
</feature>
<comment type="caution">
    <text evidence="2">The sequence shown here is derived from an EMBL/GenBank/DDBJ whole genome shotgun (WGS) entry which is preliminary data.</text>
</comment>
<feature type="compositionally biased region" description="Low complexity" evidence="1">
    <location>
        <begin position="114"/>
        <end position="127"/>
    </location>
</feature>
<keyword evidence="3" id="KW-1185">Reference proteome</keyword>